<evidence type="ECO:0000256" key="3">
    <source>
        <dbReference type="PIRSR" id="PIRSR039026-2"/>
    </source>
</evidence>
<proteinExistence type="predicted"/>
<reference evidence="5 6" key="1">
    <citation type="submission" date="2017-10" db="EMBL/GenBank/DDBJ databases">
        <title>Analysis of the genome sequences of Rhizobium populations associated to common bean (phaseolus vulgaris).</title>
        <authorList>
            <person name="Bustos P."/>
            <person name="Santamaria R.I."/>
            <person name="Miranda-Sanchez F."/>
            <person name="Perez-Carrascal O."/>
            <person name="Juarez S."/>
            <person name="Lozano L."/>
            <person name="Martinez-Flores I."/>
            <person name="Vinuesa P."/>
            <person name="Martinez-Romero E."/>
            <person name="Cevallos M.A."/>
            <person name="Romero D."/>
            <person name="Davila G."/>
            <person name="Gonzalez V."/>
        </authorList>
    </citation>
    <scope>NUCLEOTIDE SEQUENCE [LARGE SCALE GENOMIC DNA]</scope>
    <source>
        <strain evidence="5 6">NXT3</strain>
        <plasmid evidence="6">Plasmid psfrenxt3c</plasmid>
    </source>
</reference>
<accession>A0A2L0HD85</accession>
<evidence type="ECO:0000256" key="1">
    <source>
        <dbReference type="ARBA" id="ARBA00022729"/>
    </source>
</evidence>
<organism evidence="5 6">
    <name type="scientific">Rhizobium fredii</name>
    <name type="common">Sinorhizobium fredii</name>
    <dbReference type="NCBI Taxonomy" id="380"/>
    <lineage>
        <taxon>Bacteria</taxon>
        <taxon>Pseudomonadati</taxon>
        <taxon>Pseudomonadota</taxon>
        <taxon>Alphaproteobacteria</taxon>
        <taxon>Hyphomicrobiales</taxon>
        <taxon>Rhizobiaceae</taxon>
        <taxon>Sinorhizobium/Ensifer group</taxon>
        <taxon>Sinorhizobium</taxon>
    </lineage>
</organism>
<feature type="binding site" evidence="3">
    <location>
        <position position="215"/>
    </location>
    <ligand>
        <name>Na(+)</name>
        <dbReference type="ChEBI" id="CHEBI:29101"/>
    </ligand>
</feature>
<evidence type="ECO:0000256" key="4">
    <source>
        <dbReference type="SAM" id="SignalP"/>
    </source>
</evidence>
<feature type="chain" id="PRO_5014940762" evidence="4">
    <location>
        <begin position="25"/>
        <end position="365"/>
    </location>
</feature>
<feature type="binding site" evidence="2">
    <location>
        <position position="177"/>
    </location>
    <ligand>
        <name>substrate</name>
    </ligand>
</feature>
<evidence type="ECO:0000313" key="5">
    <source>
        <dbReference type="EMBL" id="AUX79426.1"/>
    </source>
</evidence>
<dbReference type="InterPro" id="IPR026289">
    <property type="entry name" value="SBP_TakP-like"/>
</dbReference>
<dbReference type="GO" id="GO:0046872">
    <property type="term" value="F:metal ion binding"/>
    <property type="evidence" value="ECO:0007669"/>
    <property type="project" value="UniProtKB-KW"/>
</dbReference>
<keyword evidence="1 4" id="KW-0732">Signal</keyword>
<sequence length="365" mass="40007">MRIRSLICGGIAALIVAMTTSAQAETRTLRFQSAYPASSTIYTSAETWAKRVEELSGGRLKIEFMPAGTIVPAFEVLDAVNKNVIDGGHSTVAYWVGKHRAGTLFGDAAGGPFGMDILDYVGWLYEGGGIELYRDYYRVELKTNIEVIPSVTSANQALGWFARPVESWADLKGRKCRQTGVTAEVFASSGMSTVNMPGGEIVPAGERGVIECAEFVGPAEDMGIGFQTIWKHFYPMSTHNPATIVDFLVNGDVWNSLAPDLQAIMQAAASEATLRSHIRKGKLDADALDKMRNEDGVTVHRTPDDVLQNILASWDEIAKKESENNAFFKKVYDSQRDYASKVVPAKRLIQAPYNLGADHYWPEAK</sequence>
<dbReference type="InterPro" id="IPR018389">
    <property type="entry name" value="DctP_fam"/>
</dbReference>
<dbReference type="PIRSF" id="PIRSF039026">
    <property type="entry name" value="SiaP"/>
    <property type="match status" value="1"/>
</dbReference>
<dbReference type="GO" id="GO:0031317">
    <property type="term" value="C:tripartite ATP-independent periplasmic transporter complex"/>
    <property type="evidence" value="ECO:0007669"/>
    <property type="project" value="InterPro"/>
</dbReference>
<dbReference type="CDD" id="cd13604">
    <property type="entry name" value="PBP2_TRAP_ketoacid_lactate_like"/>
    <property type="match status" value="1"/>
</dbReference>
<keyword evidence="3" id="KW-0479">Metal-binding</keyword>
<dbReference type="Pfam" id="PF03480">
    <property type="entry name" value="DctP"/>
    <property type="match status" value="1"/>
</dbReference>
<dbReference type="AlphaFoldDB" id="A0A2L0HD85"/>
<dbReference type="InterPro" id="IPR038404">
    <property type="entry name" value="TRAP_DctP_sf"/>
</dbReference>
<dbReference type="GO" id="GO:0055085">
    <property type="term" value="P:transmembrane transport"/>
    <property type="evidence" value="ECO:0007669"/>
    <property type="project" value="InterPro"/>
</dbReference>
<dbReference type="Proteomes" id="UP000239340">
    <property type="component" value="Plasmid pSfreNXT3c"/>
</dbReference>
<keyword evidence="5" id="KW-0614">Plasmid</keyword>
<feature type="signal peptide" evidence="4">
    <location>
        <begin position="1"/>
        <end position="24"/>
    </location>
</feature>
<gene>
    <name evidence="5" type="ORF">NXT3_PC00252</name>
</gene>
<dbReference type="NCBIfam" id="NF037995">
    <property type="entry name" value="TRAP_S1"/>
    <property type="match status" value="1"/>
</dbReference>
<protein>
    <submittedName>
        <fullName evidence="5">TRAP dicarboxylate transporter substrate-binding protein</fullName>
    </submittedName>
</protein>
<feature type="binding site" evidence="3">
    <location>
        <position position="214"/>
    </location>
    <ligand>
        <name>substrate</name>
    </ligand>
</feature>
<name>A0A2L0HD85_RHIFR</name>
<dbReference type="Gene3D" id="3.40.190.10">
    <property type="entry name" value="Periplasmic binding protein-like II"/>
    <property type="match status" value="1"/>
</dbReference>
<feature type="binding site" evidence="2">
    <location>
        <position position="156"/>
    </location>
    <ligand>
        <name>substrate</name>
    </ligand>
</feature>
<dbReference type="Gene3D" id="3.40.190.170">
    <property type="entry name" value="Bacterial extracellular solute-binding protein, family 7"/>
    <property type="match status" value="1"/>
</dbReference>
<dbReference type="EMBL" id="CP024310">
    <property type="protein sequence ID" value="AUX79426.1"/>
    <property type="molecule type" value="Genomic_DNA"/>
</dbReference>
<evidence type="ECO:0000256" key="2">
    <source>
        <dbReference type="PIRSR" id="PIRSR039026-1"/>
    </source>
</evidence>
<geneLocation type="plasmid" evidence="6">
    <name>psfrenxt3c</name>
</geneLocation>
<evidence type="ECO:0000313" key="6">
    <source>
        <dbReference type="Proteomes" id="UP000239340"/>
    </source>
</evidence>
<dbReference type="PANTHER" id="PTHR33376:SF5">
    <property type="entry name" value="EXTRACYTOPLASMIC SOLUTE RECEPTOR PROTEIN"/>
    <property type="match status" value="1"/>
</dbReference>
<dbReference type="PANTHER" id="PTHR33376">
    <property type="match status" value="1"/>
</dbReference>